<accession>A0A0M2NIJ3</accession>
<dbReference type="GO" id="GO:0043115">
    <property type="term" value="F:precorrin-2 dehydrogenase activity"/>
    <property type="evidence" value="ECO:0007669"/>
    <property type="project" value="UniProtKB-EC"/>
</dbReference>
<evidence type="ECO:0000256" key="8">
    <source>
        <dbReference type="ARBA" id="ARBA00047561"/>
    </source>
</evidence>
<reference evidence="9 10" key="1">
    <citation type="submission" date="2015-04" db="EMBL/GenBank/DDBJ databases">
        <title>Draft genome sequence of bacteremic isolate Catabacter hongkongensis type strain HKU16T.</title>
        <authorList>
            <person name="Lau S.K."/>
            <person name="Teng J.L."/>
            <person name="Huang Y."/>
            <person name="Curreem S.O."/>
            <person name="Tsui S.K."/>
            <person name="Woo P.C."/>
        </authorList>
    </citation>
    <scope>NUCLEOTIDE SEQUENCE [LARGE SCALE GENOMIC DNA]</scope>
    <source>
        <strain evidence="9 10">HKU16</strain>
    </source>
</reference>
<comment type="pathway">
    <text evidence="2">Porphyrin-containing compound metabolism; siroheme biosynthesis; sirohydrochlorin from precorrin-2: step 1/1.</text>
</comment>
<dbReference type="Gene3D" id="3.40.50.720">
    <property type="entry name" value="NAD(P)-binding Rossmann-like Domain"/>
    <property type="match status" value="1"/>
</dbReference>
<dbReference type="PROSITE" id="PS51014">
    <property type="entry name" value="COBK_CBIJ"/>
    <property type="match status" value="1"/>
</dbReference>
<proteinExistence type="predicted"/>
<protein>
    <recommendedName>
        <fullName evidence="3">precorrin-2 dehydrogenase</fullName>
        <ecNumber evidence="3">1.3.1.76</ecNumber>
    </recommendedName>
</protein>
<dbReference type="GO" id="GO:0009236">
    <property type="term" value="P:cobalamin biosynthetic process"/>
    <property type="evidence" value="ECO:0007669"/>
    <property type="project" value="UniProtKB-UniPathway"/>
</dbReference>
<evidence type="ECO:0000256" key="4">
    <source>
        <dbReference type="ARBA" id="ARBA00022573"/>
    </source>
</evidence>
<evidence type="ECO:0000313" key="10">
    <source>
        <dbReference type="Proteomes" id="UP000034076"/>
    </source>
</evidence>
<dbReference type="UniPathway" id="UPA00148"/>
<comment type="pathway">
    <text evidence="1">Cofactor biosynthesis; adenosylcobalamin biosynthesis.</text>
</comment>
<evidence type="ECO:0000256" key="6">
    <source>
        <dbReference type="ARBA" id="ARBA00023027"/>
    </source>
</evidence>
<dbReference type="InterPro" id="IPR003723">
    <property type="entry name" value="Precorrin-6x_reduct"/>
</dbReference>
<dbReference type="EMBL" id="LAYJ01000022">
    <property type="protein sequence ID" value="KKI52354.1"/>
    <property type="molecule type" value="Genomic_DNA"/>
</dbReference>
<dbReference type="PANTHER" id="PTHR36925">
    <property type="entry name" value="COBALT-PRECORRIN-6A REDUCTASE"/>
    <property type="match status" value="1"/>
</dbReference>
<gene>
    <name evidence="9" type="ORF">CHK_0124</name>
</gene>
<sequence>MKSTDKILIFAGTTEGRTLFEALTRAGADVDVSVATGYGKELLGDHGGHVLCGRCDGEQMLALIQKNGYALVIDATHPYAAQATSNISRACALAGVEYLRLLRPSGECSDVILCENIQAVVEYLKSHGGSVLSTIGSKELGALTELPDFSSRIFARILSTPEAVDKAFSLGFSGKNLICMQGPFSCGLNVEMLRQYGCDYLLTKNSGDAGGFDEKLEAARQAGAQVILIDRPGSDHGFSCEEIVERLSSVFPLLEKGGKKTHFPIFTDISGKTVLVAGAGRIAQRRLKTLLRFDCRIRIVAPHIPQTLPQGEAICCIPRAFEEGDLEGVFLAVAATDKREVNRRIGIEAKRRGIPVSVADSREECTFFFPAVITTPQAVIGAVGSGDDHHAVAQTAKKIREALHD</sequence>
<name>A0A0M2NIJ3_9FIRM</name>
<dbReference type="Pfam" id="PF02571">
    <property type="entry name" value="CbiJ"/>
    <property type="match status" value="1"/>
</dbReference>
<dbReference type="Pfam" id="PF13241">
    <property type="entry name" value="NAD_binding_7"/>
    <property type="match status" value="1"/>
</dbReference>
<dbReference type="OrthoDB" id="9780707at2"/>
<dbReference type="NCBIfam" id="TIGR01470">
    <property type="entry name" value="cysG_Nterm"/>
    <property type="match status" value="1"/>
</dbReference>
<evidence type="ECO:0000256" key="7">
    <source>
        <dbReference type="ARBA" id="ARBA00023244"/>
    </source>
</evidence>
<dbReference type="GO" id="GO:0019354">
    <property type="term" value="P:siroheme biosynthetic process"/>
    <property type="evidence" value="ECO:0007669"/>
    <property type="project" value="UniProtKB-UniPathway"/>
</dbReference>
<dbReference type="InterPro" id="IPR006367">
    <property type="entry name" value="Sirohaem_synthase_N"/>
</dbReference>
<dbReference type="AlphaFoldDB" id="A0A0M2NIJ3"/>
<dbReference type="UniPathway" id="UPA00262">
    <property type="reaction ID" value="UER00222"/>
</dbReference>
<dbReference type="SUPFAM" id="SSF51735">
    <property type="entry name" value="NAD(P)-binding Rossmann-fold domains"/>
    <property type="match status" value="1"/>
</dbReference>
<dbReference type="STRING" id="270498.CHK_0124"/>
<dbReference type="PANTHER" id="PTHR36925:SF1">
    <property type="entry name" value="COBALT-PRECORRIN-6A REDUCTASE"/>
    <property type="match status" value="1"/>
</dbReference>
<evidence type="ECO:0000256" key="1">
    <source>
        <dbReference type="ARBA" id="ARBA00004953"/>
    </source>
</evidence>
<dbReference type="EC" id="1.3.1.76" evidence="3"/>
<keyword evidence="5 9" id="KW-0560">Oxidoreductase</keyword>
<keyword evidence="4" id="KW-0169">Cobalamin biosynthesis</keyword>
<comment type="catalytic activity">
    <reaction evidence="8">
        <text>precorrin-2 + NAD(+) = sirohydrochlorin + NADH + 2 H(+)</text>
        <dbReference type="Rhea" id="RHEA:15613"/>
        <dbReference type="ChEBI" id="CHEBI:15378"/>
        <dbReference type="ChEBI" id="CHEBI:57540"/>
        <dbReference type="ChEBI" id="CHEBI:57945"/>
        <dbReference type="ChEBI" id="CHEBI:58351"/>
        <dbReference type="ChEBI" id="CHEBI:58827"/>
        <dbReference type="EC" id="1.3.1.76"/>
    </reaction>
</comment>
<keyword evidence="7" id="KW-0627">Porphyrin biosynthesis</keyword>
<evidence type="ECO:0000256" key="2">
    <source>
        <dbReference type="ARBA" id="ARBA00005010"/>
    </source>
</evidence>
<comment type="caution">
    <text evidence="9">The sequence shown here is derived from an EMBL/GenBank/DDBJ whole genome shotgun (WGS) entry which is preliminary data.</text>
</comment>
<keyword evidence="6" id="KW-0520">NAD</keyword>
<dbReference type="NCBIfam" id="TIGR00715">
    <property type="entry name" value="precor6x_red"/>
    <property type="match status" value="1"/>
</dbReference>
<organism evidence="9 10">
    <name type="scientific">Christensenella hongkongensis</name>
    <dbReference type="NCBI Taxonomy" id="270498"/>
    <lineage>
        <taxon>Bacteria</taxon>
        <taxon>Bacillati</taxon>
        <taxon>Bacillota</taxon>
        <taxon>Clostridia</taxon>
        <taxon>Christensenellales</taxon>
        <taxon>Christensenellaceae</taxon>
        <taxon>Christensenella</taxon>
    </lineage>
</organism>
<keyword evidence="10" id="KW-1185">Reference proteome</keyword>
<dbReference type="GO" id="GO:0016994">
    <property type="term" value="F:precorrin-6A reductase activity"/>
    <property type="evidence" value="ECO:0007669"/>
    <property type="project" value="InterPro"/>
</dbReference>
<evidence type="ECO:0000256" key="3">
    <source>
        <dbReference type="ARBA" id="ARBA00012400"/>
    </source>
</evidence>
<dbReference type="Proteomes" id="UP000034076">
    <property type="component" value="Unassembled WGS sequence"/>
</dbReference>
<dbReference type="RefSeq" id="WP_046441968.1">
    <property type="nucleotide sequence ID" value="NZ_LAYJ01000022.1"/>
</dbReference>
<evidence type="ECO:0000313" key="9">
    <source>
        <dbReference type="EMBL" id="KKI52354.1"/>
    </source>
</evidence>
<evidence type="ECO:0000256" key="5">
    <source>
        <dbReference type="ARBA" id="ARBA00023002"/>
    </source>
</evidence>
<dbReference type="InterPro" id="IPR036291">
    <property type="entry name" value="NAD(P)-bd_dom_sf"/>
</dbReference>